<name>A0AA40D9C0_9PEZI</name>
<accession>A0AA40D9C0</accession>
<dbReference type="Pfam" id="PF06985">
    <property type="entry name" value="HET"/>
    <property type="match status" value="1"/>
</dbReference>
<dbReference type="InterPro" id="IPR010730">
    <property type="entry name" value="HET"/>
</dbReference>
<dbReference type="AlphaFoldDB" id="A0AA40D9C0"/>
<dbReference type="PANTHER" id="PTHR33112">
    <property type="entry name" value="DOMAIN PROTEIN, PUTATIVE-RELATED"/>
    <property type="match status" value="1"/>
</dbReference>
<protein>
    <recommendedName>
        <fullName evidence="2">Heterokaryon incompatibility domain-containing protein</fullName>
    </recommendedName>
</protein>
<feature type="compositionally biased region" description="Basic and acidic residues" evidence="1">
    <location>
        <begin position="333"/>
        <end position="345"/>
    </location>
</feature>
<gene>
    <name evidence="3" type="ORF">QBC41DRAFT_280543</name>
</gene>
<proteinExistence type="predicted"/>
<dbReference type="EMBL" id="JAULSY010000085">
    <property type="protein sequence ID" value="KAK0666632.1"/>
    <property type="molecule type" value="Genomic_DNA"/>
</dbReference>
<feature type="region of interest" description="Disordered" evidence="1">
    <location>
        <begin position="311"/>
        <end position="358"/>
    </location>
</feature>
<evidence type="ECO:0000313" key="4">
    <source>
        <dbReference type="Proteomes" id="UP001174997"/>
    </source>
</evidence>
<dbReference type="Proteomes" id="UP001174997">
    <property type="component" value="Unassembled WGS sequence"/>
</dbReference>
<comment type="caution">
    <text evidence="3">The sequence shown here is derived from an EMBL/GenBank/DDBJ whole genome shotgun (WGS) entry which is preliminary data.</text>
</comment>
<keyword evidence="4" id="KW-1185">Reference proteome</keyword>
<feature type="compositionally biased region" description="Polar residues" evidence="1">
    <location>
        <begin position="311"/>
        <end position="331"/>
    </location>
</feature>
<evidence type="ECO:0000256" key="1">
    <source>
        <dbReference type="SAM" id="MobiDB-lite"/>
    </source>
</evidence>
<evidence type="ECO:0000259" key="2">
    <source>
        <dbReference type="Pfam" id="PF06985"/>
    </source>
</evidence>
<evidence type="ECO:0000313" key="3">
    <source>
        <dbReference type="EMBL" id="KAK0666632.1"/>
    </source>
</evidence>
<feature type="domain" description="Heterokaryon incompatibility" evidence="2">
    <location>
        <begin position="188"/>
        <end position="393"/>
    </location>
</feature>
<sequence>MLCAVCMSIFQSSELSGDHHQNSRDVRTAASNGCRICQEVGKLFPPEYPDRLPYRLNKHRAWVNNDFIELRILWKSVFIHVSRVPVASIPHGYHDFLDSVKADLKSDPCIVRRGCLKERPMASNTGDVSVAALAKGWLDGCKRGHKCEQMLQARRLPGWFPSRLVQVGDCQGPPRLVTREKHLIEGTYASLSHCWGENPKFLTLTTSNLEELCQEIPLTSLPASFRDAILTCQRLGIPYLWIDSLCILQSGPGSESDWLFHVSGEMSRIYSFCELNIAIDVAASPEEGAFRLRDPTYLQDCYVWTPHTHFRSSGTPSSSLLADSPNTSTPFSDMKHPERHPDDQGSHSPSAPDSCLPPSPTPTVNLYTILTQGDLNEDLWYLPLGRRAWAFQELLLSPRTLHFQSDRISWQCEERGHLSEYLHHDPNGPSSRARFGTKSGSKLYFQIQYNLEESEILDEEVAGSRDSFYQRVFQYTSRQLSHPDKDKLVAFSAVARHYARLLGEEYHAGVFGGTMPIGLMWNAGRVPPAVRTRGYRAPSWSWASQNGAVYFHVISELEGWYWGDLRAAGGGVDRLTLLATVEVVKVELVDETNRFGQVKAASLTMKGPVLCWRDVIARCGERDGKRVTAHRIDSEEYDAFVRTGEGAKIKIIADEPGPWSGNNRVPWGKKPQRVFMMVVANPDYTNFAARSAGLFLRPLDDGTFVRLGIWKADMDITERYKAVEGVLTERTVVIV</sequence>
<dbReference type="PANTHER" id="PTHR33112:SF16">
    <property type="entry name" value="HETEROKARYON INCOMPATIBILITY DOMAIN-CONTAINING PROTEIN"/>
    <property type="match status" value="1"/>
</dbReference>
<organism evidence="3 4">
    <name type="scientific">Cercophora samala</name>
    <dbReference type="NCBI Taxonomy" id="330535"/>
    <lineage>
        <taxon>Eukaryota</taxon>
        <taxon>Fungi</taxon>
        <taxon>Dikarya</taxon>
        <taxon>Ascomycota</taxon>
        <taxon>Pezizomycotina</taxon>
        <taxon>Sordariomycetes</taxon>
        <taxon>Sordariomycetidae</taxon>
        <taxon>Sordariales</taxon>
        <taxon>Lasiosphaeriaceae</taxon>
        <taxon>Cercophora</taxon>
    </lineage>
</organism>
<reference evidence="3" key="1">
    <citation type="submission" date="2023-06" db="EMBL/GenBank/DDBJ databases">
        <title>Genome-scale phylogeny and comparative genomics of the fungal order Sordariales.</title>
        <authorList>
            <consortium name="Lawrence Berkeley National Laboratory"/>
            <person name="Hensen N."/>
            <person name="Bonometti L."/>
            <person name="Westerberg I."/>
            <person name="Brannstrom I.O."/>
            <person name="Guillou S."/>
            <person name="Cros-Aarteil S."/>
            <person name="Calhoun S."/>
            <person name="Haridas S."/>
            <person name="Kuo A."/>
            <person name="Mondo S."/>
            <person name="Pangilinan J."/>
            <person name="Riley R."/>
            <person name="Labutti K."/>
            <person name="Andreopoulos B."/>
            <person name="Lipzen A."/>
            <person name="Chen C."/>
            <person name="Yanf M."/>
            <person name="Daum C."/>
            <person name="Ng V."/>
            <person name="Clum A."/>
            <person name="Steindorff A."/>
            <person name="Ohm R."/>
            <person name="Martin F."/>
            <person name="Silar P."/>
            <person name="Natvig D."/>
            <person name="Lalanne C."/>
            <person name="Gautier V."/>
            <person name="Ament-Velasquez S.L."/>
            <person name="Kruys A."/>
            <person name="Hutchinson M.I."/>
            <person name="Powell A.J."/>
            <person name="Barry K."/>
            <person name="Miller A.N."/>
            <person name="Grigoriev I.V."/>
            <person name="Debuchy R."/>
            <person name="Gladieux P."/>
            <person name="Thoren M.H."/>
            <person name="Johannesson H."/>
        </authorList>
    </citation>
    <scope>NUCLEOTIDE SEQUENCE</scope>
    <source>
        <strain evidence="3">CBS 307.81</strain>
    </source>
</reference>